<dbReference type="PANTHER" id="PTHR12029">
    <property type="entry name" value="RNA METHYLTRANSFERASE"/>
    <property type="match status" value="1"/>
</dbReference>
<dbReference type="GO" id="GO:0016423">
    <property type="term" value="F:tRNA (guanine) methyltransferase activity"/>
    <property type="evidence" value="ECO:0007669"/>
    <property type="project" value="InterPro"/>
</dbReference>
<organism evidence="4 5">
    <name type="scientific">Effrenium voratum</name>
    <dbReference type="NCBI Taxonomy" id="2562239"/>
    <lineage>
        <taxon>Eukaryota</taxon>
        <taxon>Sar</taxon>
        <taxon>Alveolata</taxon>
        <taxon>Dinophyceae</taxon>
        <taxon>Suessiales</taxon>
        <taxon>Symbiodiniaceae</taxon>
        <taxon>Effrenium</taxon>
    </lineage>
</organism>
<name>A0AA36IG52_9DINO</name>
<keyword evidence="2" id="KW-0808">Transferase</keyword>
<dbReference type="InterPro" id="IPR016024">
    <property type="entry name" value="ARM-type_fold"/>
</dbReference>
<comment type="caution">
    <text evidence="4">The sequence shown here is derived from an EMBL/GenBank/DDBJ whole genome shotgun (WGS) entry which is preliminary data.</text>
</comment>
<dbReference type="EMBL" id="CAUJNA010001447">
    <property type="protein sequence ID" value="CAJ1387036.1"/>
    <property type="molecule type" value="Genomic_DNA"/>
</dbReference>
<gene>
    <name evidence="4" type="ORF">EVOR1521_LOCUS13189</name>
</gene>
<evidence type="ECO:0000256" key="1">
    <source>
        <dbReference type="ARBA" id="ARBA00022603"/>
    </source>
</evidence>
<dbReference type="InterPro" id="IPR045330">
    <property type="entry name" value="TRM3/TARBP1"/>
</dbReference>
<dbReference type="Pfam" id="PF00588">
    <property type="entry name" value="SpoU_methylase"/>
    <property type="match status" value="1"/>
</dbReference>
<dbReference type="SUPFAM" id="SSF75217">
    <property type="entry name" value="alpha/beta knot"/>
    <property type="match status" value="1"/>
</dbReference>
<dbReference type="CDD" id="cd18091">
    <property type="entry name" value="SpoU-like_TRM3-like"/>
    <property type="match status" value="1"/>
</dbReference>
<reference evidence="4" key="1">
    <citation type="submission" date="2023-08" db="EMBL/GenBank/DDBJ databases">
        <authorList>
            <person name="Chen Y."/>
            <person name="Shah S."/>
            <person name="Dougan E. K."/>
            <person name="Thang M."/>
            <person name="Chan C."/>
        </authorList>
    </citation>
    <scope>NUCLEOTIDE SEQUENCE</scope>
</reference>
<dbReference type="PANTHER" id="PTHR12029:SF11">
    <property type="entry name" value="METHYLTRANSFERASE TARBP1-RELATED"/>
    <property type="match status" value="1"/>
</dbReference>
<keyword evidence="1" id="KW-0489">Methyltransferase</keyword>
<dbReference type="GO" id="GO:0003723">
    <property type="term" value="F:RNA binding"/>
    <property type="evidence" value="ECO:0007669"/>
    <property type="project" value="InterPro"/>
</dbReference>
<dbReference type="Proteomes" id="UP001178507">
    <property type="component" value="Unassembled WGS sequence"/>
</dbReference>
<dbReference type="GO" id="GO:0030488">
    <property type="term" value="P:tRNA methylation"/>
    <property type="evidence" value="ECO:0007669"/>
    <property type="project" value="InterPro"/>
</dbReference>
<feature type="domain" description="tRNA/rRNA methyltransferase SpoU type" evidence="3">
    <location>
        <begin position="1408"/>
        <end position="1549"/>
    </location>
</feature>
<keyword evidence="5" id="KW-1185">Reference proteome</keyword>
<dbReference type="InterPro" id="IPR044748">
    <property type="entry name" value="Trm3/TARBP1_C"/>
</dbReference>
<evidence type="ECO:0000313" key="4">
    <source>
        <dbReference type="EMBL" id="CAJ1387036.1"/>
    </source>
</evidence>
<dbReference type="InterPro" id="IPR029026">
    <property type="entry name" value="tRNA_m1G_MTases_N"/>
</dbReference>
<proteinExistence type="predicted"/>
<evidence type="ECO:0000256" key="2">
    <source>
        <dbReference type="ARBA" id="ARBA00022679"/>
    </source>
</evidence>
<dbReference type="InterPro" id="IPR001537">
    <property type="entry name" value="SpoU_MeTrfase"/>
</dbReference>
<sequence length="1560" mass="171043">MATLQTLEAFEAYAAELFPLVGAEVLEQALQRLLKGNGHKALISLESLDGPAAVRWCLDGLRQPQPWQPVARVTVLEALSVDDDIRLLLDEAPALLAFAPEPVAKRFGQVLVSLLSEEEAGSWLKSLGQCAIESRQFQTASEGTSLDGTEALRAYARGTAAVLRQFPREAYCSDAWSIARQAMLGDAGDRQICVQQLLPDLVAVSAREVAAVEISNMVELLGTGQTAAAVREALNLATSFSELLLDFWKLPSLQGDHNTVGVRLISDALRLGQKDCGSLRKQARFLLESAVQKSLVAADAEQCFQSTAGQSLASTSSAWRLYWELFDTLEDYSSHLIKSSWQALSSRLAQYLATLPKGSELPPAVLSPFWFEVFLLRALDHDNDTVQKFVLGQLMCLDEAACLSESFILTEVLPRFGHGIDSLYLRTDVERTFERQAVRFFSNFLRGGKAARLLEALFAVKAVHFTPVRLVLEALASSESGDLEPAQALDLAQRFFSSEMLLRMPNSVRQMLASLFLRVLVRLCVTSRDCPESGSLVAKVATTLAVIPDALLAPLQSLLGSLVQSWLQLDADASAACAGMFLKGLLSAEDQTKPMEACQQTLGLVRLLWALQGEALFLRLVCPVLAEAVRDMHRRSYLPRRVAVCALLLAAYGAQMLKQDSDIMDSNCLEEILSYVENQAMLAMGQGRPEAVVQEAPWVWLYALVLERWHPRRASQVLPKALEKLRREEPREPAETLGLVAAASLLGAVAHMAEEKSAAFLALLRFQAPGKPSGVVDSRFGIGVKEDLGQWQRSRLEEYEDLQRIQHEGLGRVQEWRDASSVVLVAKWRALAQIVRCKDFEAQDLGPEVVAEVLEELDSLQAPHVAYWAVVARRLYPLYFAEADGEKQDMLERLCRSIRGFISQSVGDGAVYMARGCLLELAAALCDLRQAEVRLKSSSVTQAVRELLALGELGTGVSRAVVTPLLSTLLAEATAPDCEDGARQSAADLLTSLLVHSEYTIKDGALCHSAKLCAGALDPSGPAGAAALHGAVDGAEKLCEKFGGTPALPRILALAALDGLAQRSPGVMPGILREILTRLLAMLRKELQSILDRPGGANKPLTPMPLSPVHRLQLRGWQAVLILGCHADDDTVAELLPELFWHLRTPHLPDVRDYQELLGCVLSRRFQDLAVKHLVDCLAVYDCNNQVSASLLVIASFLFLHWSTEGSPLAGQLLKAVAPYLGHNSAYVRGTAAWGFFELMEAGASKDPMLVELHRFLVSNRECQKMRRRLRPVFQAYDTSKSALEALTDLAEVLPRTSDAAMLQPLNIFADGDFKPSQSFLTLVKDEVAQEMDEIFEEEDFTQYASSSEHWQEAQMAALRVQLAPGEEPEPARVDAAGGVSGLQRKFVPPAPPRLQGAVGPAAQRAPLVVIASLVDKIPNLAGLCRTCEVFHCEALCLPNLKVTSEQAFQSISVTAEKWLPLRGVPRKDLRAQLLELRHRGYTLLGVEQTHTSVPLDQWEFTEHTAILLGAEKEGIDAELLPLLDGCVEIPQQGQLRSLNVHVSGSIVVWEYVRQARRRH</sequence>
<accession>A0AA36IG52</accession>
<dbReference type="Gene3D" id="3.40.1280.10">
    <property type="match status" value="1"/>
</dbReference>
<dbReference type="SUPFAM" id="SSF48371">
    <property type="entry name" value="ARM repeat"/>
    <property type="match status" value="1"/>
</dbReference>
<protein>
    <recommendedName>
        <fullName evidence="3">tRNA/rRNA methyltransferase SpoU type domain-containing protein</fullName>
    </recommendedName>
</protein>
<evidence type="ECO:0000313" key="5">
    <source>
        <dbReference type="Proteomes" id="UP001178507"/>
    </source>
</evidence>
<dbReference type="InterPro" id="IPR029028">
    <property type="entry name" value="Alpha/beta_knot_MTases"/>
</dbReference>
<evidence type="ECO:0000259" key="3">
    <source>
        <dbReference type="Pfam" id="PF00588"/>
    </source>
</evidence>